<dbReference type="Pfam" id="PF02493">
    <property type="entry name" value="MORN"/>
    <property type="match status" value="6"/>
</dbReference>
<keyword evidence="4" id="KW-1185">Reference proteome</keyword>
<dbReference type="EMBL" id="WEZZ01012696">
    <property type="protein sequence ID" value="NXP60693.1"/>
    <property type="molecule type" value="Genomic_DNA"/>
</dbReference>
<feature type="domain" description="Alsin-like PH-like" evidence="2">
    <location>
        <begin position="116"/>
        <end position="214"/>
    </location>
</feature>
<evidence type="ECO:0000256" key="1">
    <source>
        <dbReference type="ARBA" id="ARBA00022737"/>
    </source>
</evidence>
<proteinExistence type="predicted"/>
<dbReference type="InterPro" id="IPR003409">
    <property type="entry name" value="MORN"/>
</dbReference>
<dbReference type="InterPro" id="IPR051984">
    <property type="entry name" value="Alsin"/>
</dbReference>
<dbReference type="InterPro" id="IPR011993">
    <property type="entry name" value="PH-like_dom_sf"/>
</dbReference>
<feature type="non-terminal residue" evidence="3">
    <location>
        <position position="550"/>
    </location>
</feature>
<dbReference type="GO" id="GO:0016197">
    <property type="term" value="P:endosomal transport"/>
    <property type="evidence" value="ECO:0007669"/>
    <property type="project" value="TreeGrafter"/>
</dbReference>
<name>A0A852B5H2_9CORV</name>
<sequence>LTTFSRRSRFPSEAWKLHKAVLKEFLRDFTSESSLGLALHAVLHKPFQEHIQSYLRLLSQLQEQLQEGSERDVVAAVAQEFGKLESFIGQVLDEAAFTKELWKSLGCKFTDVLCVPERRLLEDSRNLPIASGTARSERLLLFDDVLVLIQGNSFQSFDLKLVWVDENCGEKSAPGSYGLRITTPEETFVLSAKDPQAKAVWRWKLEQAVRQALNGKRDFPLWGRSGEGSEAPSRRFFSYVFRMEGRLRGATYEGEWLWGKPHGKGTLKWRDGRNHVGDFQEGLEHGFGICLVPRRSEDRYDCYKCHWFQGKMRGYGICEYGNDLVYKGYFKDNVRQGFGILENFSAEHPFKYTGQWENDKKNGYGVWEDRERGERYIGMWLDDHRHGEGIVVAQSGLCYQRTFHMDKMVGSGILLLEDDSVYEGNFTEDLTFVGKVGISLLEFPMDSSPKGKSYKNLGKTMENPNPVVFSSQLGLKEFPVEKRWTGIFQQFREFLQSGCKEEMEESFTGFHIQSSKELRKSQEYLFCQRYGEVPGIPEKSWEFLGIPEEI</sequence>
<protein>
    <submittedName>
        <fullName evidence="3">AL2CL protein</fullName>
    </submittedName>
</protein>
<dbReference type="SMART" id="SM00698">
    <property type="entry name" value="MORN"/>
    <property type="match status" value="6"/>
</dbReference>
<evidence type="ECO:0000313" key="4">
    <source>
        <dbReference type="Proteomes" id="UP000614263"/>
    </source>
</evidence>
<dbReference type="GO" id="GO:0031267">
    <property type="term" value="F:small GTPase binding"/>
    <property type="evidence" value="ECO:0007669"/>
    <property type="project" value="TreeGrafter"/>
</dbReference>
<organism evidence="3 4">
    <name type="scientific">Chloropsis cyanopogon</name>
    <dbReference type="NCBI Taxonomy" id="1218682"/>
    <lineage>
        <taxon>Eukaryota</taxon>
        <taxon>Metazoa</taxon>
        <taxon>Chordata</taxon>
        <taxon>Craniata</taxon>
        <taxon>Vertebrata</taxon>
        <taxon>Euteleostomi</taxon>
        <taxon>Archelosauria</taxon>
        <taxon>Archosauria</taxon>
        <taxon>Dinosauria</taxon>
        <taxon>Saurischia</taxon>
        <taxon>Theropoda</taxon>
        <taxon>Coelurosauria</taxon>
        <taxon>Aves</taxon>
        <taxon>Neognathae</taxon>
        <taxon>Neoaves</taxon>
        <taxon>Telluraves</taxon>
        <taxon>Australaves</taxon>
        <taxon>Passeriformes</taxon>
        <taxon>Corvoidea</taxon>
        <taxon>Irenidae</taxon>
        <taxon>Chloropsis</taxon>
    </lineage>
</organism>
<gene>
    <name evidence="3" type="primary">Als2cl</name>
    <name evidence="3" type="ORF">CHLCYA_R03965</name>
</gene>
<dbReference type="InterPro" id="IPR057248">
    <property type="entry name" value="Alsin-like_PH"/>
</dbReference>
<dbReference type="GO" id="GO:0005085">
    <property type="term" value="F:guanyl-nucleotide exchange factor activity"/>
    <property type="evidence" value="ECO:0007669"/>
    <property type="project" value="TreeGrafter"/>
</dbReference>
<dbReference type="Gene3D" id="2.30.29.30">
    <property type="entry name" value="Pleckstrin-homology domain (PH domain)/Phosphotyrosine-binding domain (PTB)"/>
    <property type="match status" value="1"/>
</dbReference>
<evidence type="ECO:0000313" key="3">
    <source>
        <dbReference type="EMBL" id="NXP60693.1"/>
    </source>
</evidence>
<dbReference type="PANTHER" id="PTHR46089:SF1">
    <property type="entry name" value="ALS2 C-TERMINAL-LIKE PROTEIN"/>
    <property type="match status" value="1"/>
</dbReference>
<comment type="caution">
    <text evidence="3">The sequence shown here is derived from an EMBL/GenBank/DDBJ whole genome shotgun (WGS) entry which is preliminary data.</text>
</comment>
<dbReference type="PANTHER" id="PTHR46089">
    <property type="entry name" value="ALSIN HOMOLOG"/>
    <property type="match status" value="1"/>
</dbReference>
<dbReference type="GO" id="GO:0031410">
    <property type="term" value="C:cytoplasmic vesicle"/>
    <property type="evidence" value="ECO:0007669"/>
    <property type="project" value="TreeGrafter"/>
</dbReference>
<dbReference type="Pfam" id="PF25383">
    <property type="entry name" value="PH_alsin"/>
    <property type="match status" value="1"/>
</dbReference>
<dbReference type="SUPFAM" id="SSF50729">
    <property type="entry name" value="PH domain-like"/>
    <property type="match status" value="1"/>
</dbReference>
<keyword evidence="1" id="KW-0677">Repeat</keyword>
<accession>A0A852B5H2</accession>
<feature type="non-terminal residue" evidence="3">
    <location>
        <position position="1"/>
    </location>
</feature>
<dbReference type="Gene3D" id="2.20.110.10">
    <property type="entry name" value="Histone H3 K4-specific methyltransferase SET7/9 N-terminal domain"/>
    <property type="match status" value="2"/>
</dbReference>
<dbReference type="SUPFAM" id="SSF82185">
    <property type="entry name" value="Histone H3 K4-specific methyltransferase SET7/9 N-terminal domain"/>
    <property type="match status" value="1"/>
</dbReference>
<reference evidence="3" key="1">
    <citation type="submission" date="2019-10" db="EMBL/GenBank/DDBJ databases">
        <title>Bird 10,000 Genomes (B10K) Project - Family phase.</title>
        <authorList>
            <person name="Zhang G."/>
        </authorList>
    </citation>
    <scope>NUCLEOTIDE SEQUENCE</scope>
    <source>
        <strain evidence="3">B10K-DU-002-57</strain>
        <tissue evidence="3">Muscle</tissue>
    </source>
</reference>
<dbReference type="AlphaFoldDB" id="A0A852B5H2"/>
<dbReference type="Proteomes" id="UP000614263">
    <property type="component" value="Unassembled WGS sequence"/>
</dbReference>
<evidence type="ECO:0000259" key="2">
    <source>
        <dbReference type="Pfam" id="PF25383"/>
    </source>
</evidence>